<dbReference type="PANTHER" id="PTHR33744">
    <property type="entry name" value="CARBOHYDRATE DIACID REGULATOR"/>
    <property type="match status" value="1"/>
</dbReference>
<dbReference type="Pfam" id="PF17853">
    <property type="entry name" value="GGDEF_2"/>
    <property type="match status" value="1"/>
</dbReference>
<accession>A0A8A0RL91</accession>
<gene>
    <name evidence="5" type="primary">pucR_8</name>
    <name evidence="5" type="ORF">H0A61_01524</name>
</gene>
<dbReference type="KEGG" id="kme:H0A61_01524"/>
<protein>
    <submittedName>
        <fullName evidence="5">Purine catabolism regulatory protein</fullName>
    </submittedName>
</protein>
<evidence type="ECO:0000313" key="6">
    <source>
        <dbReference type="Proteomes" id="UP000662904"/>
    </source>
</evidence>
<evidence type="ECO:0000259" key="3">
    <source>
        <dbReference type="Pfam" id="PF13556"/>
    </source>
</evidence>
<evidence type="ECO:0000256" key="1">
    <source>
        <dbReference type="ARBA" id="ARBA00006754"/>
    </source>
</evidence>
<dbReference type="InterPro" id="IPR012914">
    <property type="entry name" value="PucR_dom"/>
</dbReference>
<dbReference type="AlphaFoldDB" id="A0A8A0RL91"/>
<evidence type="ECO:0000313" key="5">
    <source>
        <dbReference type="EMBL" id="QSQ09165.1"/>
    </source>
</evidence>
<dbReference type="PANTHER" id="PTHR33744:SF1">
    <property type="entry name" value="DNA-BINDING TRANSCRIPTIONAL ACTIVATOR ADER"/>
    <property type="match status" value="1"/>
</dbReference>
<sequence>MNLTVRDLFTLNEKFRDIKIIAGEKGIHRKIKDVLVMEAPDGAYWVKEGDFLVSAGFGFKDNIEQLDEIIKVLSEKRAAGLAIKKGRFIKDIPGSAVKLADELNLPLLELPFEMSYRDLTWPIIGRIINEENYNLKISEQLRKALWQTHNEKYSLDDILNLMLSYINKTVILLDNRLDVRIYKGKSSNQEDLVPVEDIIEYLEDNLITNNIPPSPVSFKIEGYNYLIFVLKTPDEILGYLCIASRSEIYELEKILAAQCIPFLIIAILAHQKQQESSLKLREDFFEGLLLGNYLSESAIEKGAEFFNLETNTSRAVVIISHSGSKDNSADNELPDDVLYELRSLPELKHQKEIIKKGDRIIILYKVKKENDFSSLKKELTGWFEYFSKVFVYKHPKLSVHMGVGNIYRSLGELHKSYQEASLSLKLGPKIFNSAPVFFYNDLKLYHILFLFRNHPVMLDLYRDTVGKLVDYDSKNSTNLVKTLTAFFENNCNINQTSRKLYIHRNTLYNRLERASEITGINIGTSEGQLLFQLALKLKEIYNLNGF</sequence>
<dbReference type="Pfam" id="PF07905">
    <property type="entry name" value="PucR"/>
    <property type="match status" value="1"/>
</dbReference>
<proteinExistence type="inferred from homology"/>
<dbReference type="EMBL" id="CP059066">
    <property type="protein sequence ID" value="QSQ09165.1"/>
    <property type="molecule type" value="Genomic_DNA"/>
</dbReference>
<feature type="domain" description="CdaR GGDEF-like" evidence="4">
    <location>
        <begin position="295"/>
        <end position="425"/>
    </location>
</feature>
<evidence type="ECO:0000259" key="4">
    <source>
        <dbReference type="Pfam" id="PF17853"/>
    </source>
</evidence>
<dbReference type="InterPro" id="IPR042070">
    <property type="entry name" value="PucR_C-HTH_sf"/>
</dbReference>
<dbReference type="InterPro" id="IPR041522">
    <property type="entry name" value="CdaR_GGDEF"/>
</dbReference>
<dbReference type="RefSeq" id="WP_206706525.1">
    <property type="nucleotide sequence ID" value="NZ_CP059066.1"/>
</dbReference>
<name>A0A8A0RL91_9FIRM</name>
<dbReference type="Gene3D" id="1.10.10.2840">
    <property type="entry name" value="PucR C-terminal helix-turn-helix domain"/>
    <property type="match status" value="1"/>
</dbReference>
<feature type="domain" description="Purine catabolism PurC-like" evidence="2">
    <location>
        <begin position="13"/>
        <end position="126"/>
    </location>
</feature>
<organism evidence="5 6">
    <name type="scientific">Koleobacter methoxysyntrophicus</name>
    <dbReference type="NCBI Taxonomy" id="2751313"/>
    <lineage>
        <taxon>Bacteria</taxon>
        <taxon>Bacillati</taxon>
        <taxon>Bacillota</taxon>
        <taxon>Clostridia</taxon>
        <taxon>Koleobacterales</taxon>
        <taxon>Koleobacteraceae</taxon>
        <taxon>Koleobacter</taxon>
    </lineage>
</organism>
<reference evidence="5" key="1">
    <citation type="submission" date="2020-07" db="EMBL/GenBank/DDBJ databases">
        <title>Koleobacter methoxysyntrophicus gen. nov., sp. nov., a novel anaerobic bacterium isolated from deep subsurface oil field and proposal of Koleobacterales ord. nov. in the phylum Firmicutes.</title>
        <authorList>
            <person name="Sakamoto S."/>
            <person name="Tamaki H."/>
        </authorList>
    </citation>
    <scope>NUCLEOTIDE SEQUENCE</scope>
    <source>
        <strain evidence="5">NRmbB1</strain>
    </source>
</reference>
<feature type="domain" description="PucR C-terminal helix-turn-helix" evidence="3">
    <location>
        <begin position="479"/>
        <end position="537"/>
    </location>
</feature>
<evidence type="ECO:0000259" key="2">
    <source>
        <dbReference type="Pfam" id="PF07905"/>
    </source>
</evidence>
<dbReference type="InterPro" id="IPR025736">
    <property type="entry name" value="PucR_C-HTH_dom"/>
</dbReference>
<dbReference type="InterPro" id="IPR051448">
    <property type="entry name" value="CdaR-like_regulators"/>
</dbReference>
<dbReference type="Pfam" id="PF13556">
    <property type="entry name" value="HTH_30"/>
    <property type="match status" value="1"/>
</dbReference>
<dbReference type="Proteomes" id="UP000662904">
    <property type="component" value="Chromosome"/>
</dbReference>
<keyword evidence="6" id="KW-1185">Reference proteome</keyword>
<comment type="similarity">
    <text evidence="1">Belongs to the CdaR family.</text>
</comment>